<dbReference type="GO" id="GO:0016020">
    <property type="term" value="C:membrane"/>
    <property type="evidence" value="ECO:0007669"/>
    <property type="project" value="UniProtKB-SubCell"/>
</dbReference>
<keyword evidence="3" id="KW-0812">Transmembrane</keyword>
<evidence type="ECO:0000313" key="7">
    <source>
        <dbReference type="Proteomes" id="UP000799777"/>
    </source>
</evidence>
<proteinExistence type="inferred from homology"/>
<name>A0A9P4LMD7_9PLEO</name>
<evidence type="ECO:0000256" key="2">
    <source>
        <dbReference type="ARBA" id="ARBA00007262"/>
    </source>
</evidence>
<keyword evidence="7" id="KW-1185">Reference proteome</keyword>
<feature type="non-terminal residue" evidence="6">
    <location>
        <position position="108"/>
    </location>
</feature>
<dbReference type="AlphaFoldDB" id="A0A9P4LMD7"/>
<evidence type="ECO:0000313" key="6">
    <source>
        <dbReference type="EMBL" id="KAF2030798.1"/>
    </source>
</evidence>
<reference evidence="6" key="1">
    <citation type="journal article" date="2020" name="Stud. Mycol.">
        <title>101 Dothideomycetes genomes: a test case for predicting lifestyles and emergence of pathogens.</title>
        <authorList>
            <person name="Haridas S."/>
            <person name="Albert R."/>
            <person name="Binder M."/>
            <person name="Bloem J."/>
            <person name="Labutti K."/>
            <person name="Salamov A."/>
            <person name="Andreopoulos B."/>
            <person name="Baker S."/>
            <person name="Barry K."/>
            <person name="Bills G."/>
            <person name="Bluhm B."/>
            <person name="Cannon C."/>
            <person name="Castanera R."/>
            <person name="Culley D."/>
            <person name="Daum C."/>
            <person name="Ezra D."/>
            <person name="Gonzalez J."/>
            <person name="Henrissat B."/>
            <person name="Kuo A."/>
            <person name="Liang C."/>
            <person name="Lipzen A."/>
            <person name="Lutzoni F."/>
            <person name="Magnuson J."/>
            <person name="Mondo S."/>
            <person name="Nolan M."/>
            <person name="Ohm R."/>
            <person name="Pangilinan J."/>
            <person name="Park H.-J."/>
            <person name="Ramirez L."/>
            <person name="Alfaro M."/>
            <person name="Sun H."/>
            <person name="Tritt A."/>
            <person name="Yoshinaga Y."/>
            <person name="Zwiers L.-H."/>
            <person name="Turgeon B."/>
            <person name="Goodwin S."/>
            <person name="Spatafora J."/>
            <person name="Crous P."/>
            <person name="Grigoriev I."/>
        </authorList>
    </citation>
    <scope>NUCLEOTIDE SEQUENCE</scope>
    <source>
        <strain evidence="6">CBS 110217</strain>
    </source>
</reference>
<comment type="caution">
    <text evidence="6">The sequence shown here is derived from an EMBL/GenBank/DDBJ whole genome shotgun (WGS) entry which is preliminary data.</text>
</comment>
<dbReference type="Pfam" id="PF06140">
    <property type="entry name" value="Ifi-6-16"/>
    <property type="match status" value="1"/>
</dbReference>
<dbReference type="Gene3D" id="6.10.110.10">
    <property type="match status" value="1"/>
</dbReference>
<keyword evidence="5" id="KW-0472">Membrane</keyword>
<protein>
    <submittedName>
        <fullName evidence="6">Uncharacterized protein</fullName>
    </submittedName>
</protein>
<organism evidence="6 7">
    <name type="scientific">Setomelanomma holmii</name>
    <dbReference type="NCBI Taxonomy" id="210430"/>
    <lineage>
        <taxon>Eukaryota</taxon>
        <taxon>Fungi</taxon>
        <taxon>Dikarya</taxon>
        <taxon>Ascomycota</taxon>
        <taxon>Pezizomycotina</taxon>
        <taxon>Dothideomycetes</taxon>
        <taxon>Pleosporomycetidae</taxon>
        <taxon>Pleosporales</taxon>
        <taxon>Pleosporineae</taxon>
        <taxon>Phaeosphaeriaceae</taxon>
        <taxon>Setomelanomma</taxon>
    </lineage>
</organism>
<accession>A0A9P4LMD7</accession>
<keyword evidence="4" id="KW-1133">Transmembrane helix</keyword>
<dbReference type="OrthoDB" id="440424at2759"/>
<dbReference type="Proteomes" id="UP000799777">
    <property type="component" value="Unassembled WGS sequence"/>
</dbReference>
<comment type="similarity">
    <text evidence="2">Belongs to the IFI6/IFI27 family.</text>
</comment>
<dbReference type="InterPro" id="IPR009311">
    <property type="entry name" value="IFI6/IFI27-like"/>
</dbReference>
<gene>
    <name evidence="6" type="ORF">EK21DRAFT_29523</name>
</gene>
<comment type="subcellular location">
    <subcellularLocation>
        <location evidence="1">Membrane</location>
        <topology evidence="1">Multi-pass membrane protein</topology>
    </subcellularLocation>
</comment>
<evidence type="ECO:0000256" key="4">
    <source>
        <dbReference type="ARBA" id="ARBA00022989"/>
    </source>
</evidence>
<dbReference type="EMBL" id="ML978187">
    <property type="protein sequence ID" value="KAF2030798.1"/>
    <property type="molecule type" value="Genomic_DNA"/>
</dbReference>
<evidence type="ECO:0000256" key="1">
    <source>
        <dbReference type="ARBA" id="ARBA00004141"/>
    </source>
</evidence>
<evidence type="ECO:0000256" key="5">
    <source>
        <dbReference type="ARBA" id="ARBA00023136"/>
    </source>
</evidence>
<sequence length="108" mass="10698">MNATFVPQLIRDRVAEHNYQAVFHVVKGAILCTPAAATVPLFTALGFSAAGPAAGTAASGMMGYFGFVPARGVFATLQSASMGGYGASVAAGAAPAGAVTSSAVAWVF</sequence>
<dbReference type="InterPro" id="IPR038213">
    <property type="entry name" value="IFI6/IFI27-like_sf"/>
</dbReference>
<evidence type="ECO:0000256" key="3">
    <source>
        <dbReference type="ARBA" id="ARBA00022692"/>
    </source>
</evidence>